<dbReference type="PANTHER" id="PTHR11695:SF294">
    <property type="entry name" value="RETICULON-4-INTERACTING PROTEIN 1, MITOCHONDRIAL"/>
    <property type="match status" value="1"/>
</dbReference>
<dbReference type="InterPro" id="IPR036291">
    <property type="entry name" value="NAD(P)-bd_dom_sf"/>
</dbReference>
<dbReference type="Pfam" id="PF13602">
    <property type="entry name" value="ADH_zinc_N_2"/>
    <property type="match status" value="1"/>
</dbReference>
<dbReference type="InterPro" id="IPR050700">
    <property type="entry name" value="YIM1/Zinc_Alcohol_DH_Fams"/>
</dbReference>
<accession>A0A1I3GY50</accession>
<dbReference type="SMART" id="SM00829">
    <property type="entry name" value="PKS_ER"/>
    <property type="match status" value="1"/>
</dbReference>
<dbReference type="SUPFAM" id="SSF51735">
    <property type="entry name" value="NAD(P)-binding Rossmann-fold domains"/>
    <property type="match status" value="1"/>
</dbReference>
<evidence type="ECO:0000313" key="3">
    <source>
        <dbReference type="Proteomes" id="UP000199548"/>
    </source>
</evidence>
<dbReference type="InterPro" id="IPR011032">
    <property type="entry name" value="GroES-like_sf"/>
</dbReference>
<dbReference type="PANTHER" id="PTHR11695">
    <property type="entry name" value="ALCOHOL DEHYDROGENASE RELATED"/>
    <property type="match status" value="1"/>
</dbReference>
<gene>
    <name evidence="2" type="ORF">SAMN05192543_102754</name>
</gene>
<dbReference type="STRING" id="420953.SAMN05192543_102754"/>
<dbReference type="GO" id="GO:0016491">
    <property type="term" value="F:oxidoreductase activity"/>
    <property type="evidence" value="ECO:0007669"/>
    <property type="project" value="InterPro"/>
</dbReference>
<dbReference type="SUPFAM" id="SSF50129">
    <property type="entry name" value="GroES-like"/>
    <property type="match status" value="1"/>
</dbReference>
<dbReference type="EMBL" id="FOQU01000002">
    <property type="protein sequence ID" value="SFI28455.1"/>
    <property type="molecule type" value="Genomic_DNA"/>
</dbReference>
<dbReference type="Gene3D" id="3.40.50.720">
    <property type="entry name" value="NAD(P)-binding Rossmann-like Domain"/>
    <property type="match status" value="1"/>
</dbReference>
<evidence type="ECO:0000313" key="2">
    <source>
        <dbReference type="EMBL" id="SFI28455.1"/>
    </source>
</evidence>
<protein>
    <submittedName>
        <fullName evidence="2">NADPH:quinone reductase</fullName>
    </submittedName>
</protein>
<dbReference type="AlphaFoldDB" id="A0A1I3GY50"/>
<proteinExistence type="predicted"/>
<dbReference type="InterPro" id="IPR013154">
    <property type="entry name" value="ADH-like_N"/>
</dbReference>
<reference evidence="2 3" key="1">
    <citation type="submission" date="2016-10" db="EMBL/GenBank/DDBJ databases">
        <authorList>
            <person name="de Groot N.N."/>
        </authorList>
    </citation>
    <scope>NUCLEOTIDE SEQUENCE [LARGE SCALE GENOMIC DNA]</scope>
    <source>
        <strain evidence="2 3">LMG 23650</strain>
    </source>
</reference>
<evidence type="ECO:0000259" key="1">
    <source>
        <dbReference type="SMART" id="SM00829"/>
    </source>
</evidence>
<dbReference type="RefSeq" id="WP_091010621.1">
    <property type="nucleotide sequence ID" value="NZ_CP041745.1"/>
</dbReference>
<keyword evidence="3" id="KW-1185">Reference proteome</keyword>
<sequence length="306" mass="31866">MKTVFINAFGGPDVVTPGEAALRDPQPHEVVVRVEAASVNPLDLKIIAGHMQQVFPVQFPYAPGTDFSGVVQAVGDQVTGFTPSDRVVGRTAPGAGGAFAKALVASAAGLCLIPLEMSFEQAAALPTAFGTASQSLFDIGQLQPGQRVLIHAAAGGVGSVAVQLAHHAGAYVVATASGRNVELVKSLGANEVIDYRTQDFTAIRDIDLVLDTIGGETLERSWSVLAAGGRIATLVEFGIQARNGHAGESVFFAEAASYLRDAVRLFQADQLQIIVDSVFPFDEARSALEKVATGHARGKVLIGVGH</sequence>
<organism evidence="2 3">
    <name type="scientific">Paraburkholderia megapolitana</name>
    <dbReference type="NCBI Taxonomy" id="420953"/>
    <lineage>
        <taxon>Bacteria</taxon>
        <taxon>Pseudomonadati</taxon>
        <taxon>Pseudomonadota</taxon>
        <taxon>Betaproteobacteria</taxon>
        <taxon>Burkholderiales</taxon>
        <taxon>Burkholderiaceae</taxon>
        <taxon>Paraburkholderia</taxon>
    </lineage>
</organism>
<dbReference type="OrthoDB" id="9787435at2"/>
<dbReference type="Pfam" id="PF08240">
    <property type="entry name" value="ADH_N"/>
    <property type="match status" value="1"/>
</dbReference>
<dbReference type="Proteomes" id="UP000199548">
    <property type="component" value="Unassembled WGS sequence"/>
</dbReference>
<feature type="domain" description="Enoyl reductase (ER)" evidence="1">
    <location>
        <begin position="10"/>
        <end position="302"/>
    </location>
</feature>
<dbReference type="CDD" id="cd05289">
    <property type="entry name" value="MDR_like_2"/>
    <property type="match status" value="1"/>
</dbReference>
<dbReference type="InterPro" id="IPR020843">
    <property type="entry name" value="ER"/>
</dbReference>
<name>A0A1I3GY50_9BURK</name>
<dbReference type="Gene3D" id="3.90.180.10">
    <property type="entry name" value="Medium-chain alcohol dehydrogenases, catalytic domain"/>
    <property type="match status" value="1"/>
</dbReference>